<dbReference type="Proteomes" id="UP001165064">
    <property type="component" value="Unassembled WGS sequence"/>
</dbReference>
<proteinExistence type="predicted"/>
<evidence type="ECO:0000313" key="1">
    <source>
        <dbReference type="EMBL" id="GME94125.1"/>
    </source>
</evidence>
<protein>
    <submittedName>
        <fullName evidence="1">Unnamed protein product</fullName>
    </submittedName>
</protein>
<accession>A0ACB5TS96</accession>
<gene>
    <name evidence="1" type="ORF">Amon02_000949500</name>
</gene>
<organism evidence="1 2">
    <name type="scientific">Ambrosiozyma monospora</name>
    <name type="common">Yeast</name>
    <name type="synonym">Endomycopsis monosporus</name>
    <dbReference type="NCBI Taxonomy" id="43982"/>
    <lineage>
        <taxon>Eukaryota</taxon>
        <taxon>Fungi</taxon>
        <taxon>Dikarya</taxon>
        <taxon>Ascomycota</taxon>
        <taxon>Saccharomycotina</taxon>
        <taxon>Pichiomycetes</taxon>
        <taxon>Pichiales</taxon>
        <taxon>Pichiaceae</taxon>
        <taxon>Ambrosiozyma</taxon>
    </lineage>
</organism>
<reference evidence="1" key="1">
    <citation type="submission" date="2023-04" db="EMBL/GenBank/DDBJ databases">
        <title>Ambrosiozyma monospora NBRC 10751.</title>
        <authorList>
            <person name="Ichikawa N."/>
            <person name="Sato H."/>
            <person name="Tonouchi N."/>
        </authorList>
    </citation>
    <scope>NUCLEOTIDE SEQUENCE</scope>
    <source>
        <strain evidence="1">NBRC 10751</strain>
    </source>
</reference>
<comment type="caution">
    <text evidence="1">The sequence shown here is derived from an EMBL/GenBank/DDBJ whole genome shotgun (WGS) entry which is preliminary data.</text>
</comment>
<dbReference type="EMBL" id="BSXS01008938">
    <property type="protein sequence ID" value="GME94125.1"/>
    <property type="molecule type" value="Genomic_DNA"/>
</dbReference>
<name>A0ACB5TS96_AMBMO</name>
<evidence type="ECO:0000313" key="2">
    <source>
        <dbReference type="Proteomes" id="UP001165064"/>
    </source>
</evidence>
<keyword evidence="2" id="KW-1185">Reference proteome</keyword>
<sequence length="82" mass="9448">MEKINWSGFKSFNELIDVDSLKVPVTGEEQRFGYVNLISKNKDGLVKYFYINDGFTNIRMDRIMSLAKLKSGVDDGTVFFKK</sequence>